<organism evidence="2 3">
    <name type="scientific">Chengkuizengella marina</name>
    <dbReference type="NCBI Taxonomy" id="2507566"/>
    <lineage>
        <taxon>Bacteria</taxon>
        <taxon>Bacillati</taxon>
        <taxon>Bacillota</taxon>
        <taxon>Bacilli</taxon>
        <taxon>Bacillales</taxon>
        <taxon>Paenibacillaceae</taxon>
        <taxon>Chengkuizengella</taxon>
    </lineage>
</organism>
<dbReference type="AlphaFoldDB" id="A0A6N9Q6L6"/>
<name>A0A6N9Q6L6_9BACL</name>
<accession>A0A6N9Q6L6</accession>
<keyword evidence="3" id="KW-1185">Reference proteome</keyword>
<dbReference type="EMBL" id="SIJB01000032">
    <property type="protein sequence ID" value="NBI30459.1"/>
    <property type="molecule type" value="Genomic_DNA"/>
</dbReference>
<sequence length="59" mass="6613">MDSMDKMWLSFFAIGFMVLASVLITFARAKTKGVIRFIISFAAVFILICSFFLGLISII</sequence>
<comment type="caution">
    <text evidence="2">The sequence shown here is derived from an EMBL/GenBank/DDBJ whole genome shotgun (WGS) entry which is preliminary data.</text>
</comment>
<evidence type="ECO:0000313" key="3">
    <source>
        <dbReference type="Proteomes" id="UP000448943"/>
    </source>
</evidence>
<keyword evidence="1" id="KW-0812">Transmembrane</keyword>
<feature type="transmembrane region" description="Helical" evidence="1">
    <location>
        <begin position="34"/>
        <end position="58"/>
    </location>
</feature>
<keyword evidence="1" id="KW-1133">Transmembrane helix</keyword>
<dbReference type="RefSeq" id="WP_160647266.1">
    <property type="nucleotide sequence ID" value="NZ_SIJB01000032.1"/>
</dbReference>
<feature type="transmembrane region" description="Helical" evidence="1">
    <location>
        <begin position="6"/>
        <end position="27"/>
    </location>
</feature>
<dbReference type="OrthoDB" id="2476435at2"/>
<evidence type="ECO:0000313" key="2">
    <source>
        <dbReference type="EMBL" id="NBI30459.1"/>
    </source>
</evidence>
<evidence type="ECO:0000256" key="1">
    <source>
        <dbReference type="SAM" id="Phobius"/>
    </source>
</evidence>
<reference evidence="2 3" key="1">
    <citation type="submission" date="2019-01" db="EMBL/GenBank/DDBJ databases">
        <title>Chengkuizengella sp. nov., isolated from deep-sea sediment of East Pacific Ocean.</title>
        <authorList>
            <person name="Yang J."/>
            <person name="Lai Q."/>
            <person name="Shao Z."/>
        </authorList>
    </citation>
    <scope>NUCLEOTIDE SEQUENCE [LARGE SCALE GENOMIC DNA]</scope>
    <source>
        <strain evidence="2 3">YPA3-1-1</strain>
    </source>
</reference>
<dbReference type="InterPro" id="IPR020076">
    <property type="entry name" value="DUF2768"/>
</dbReference>
<gene>
    <name evidence="2" type="ORF">ERL59_16035</name>
</gene>
<dbReference type="Pfam" id="PF10966">
    <property type="entry name" value="DUF2768"/>
    <property type="match status" value="1"/>
</dbReference>
<protein>
    <submittedName>
        <fullName evidence="2">DUF2768 family protein</fullName>
    </submittedName>
</protein>
<dbReference type="Proteomes" id="UP000448943">
    <property type="component" value="Unassembled WGS sequence"/>
</dbReference>
<keyword evidence="1" id="KW-0472">Membrane</keyword>
<proteinExistence type="predicted"/>